<dbReference type="InterPro" id="IPR027417">
    <property type="entry name" value="P-loop_NTPase"/>
</dbReference>
<sequence>MKMILTYLKHYKLESILAPAFKMLEVLFDLLVPLVVAQIIDVGIASGDRWYILQRALLLVGFALLGMASSFTAQFFAAKASVGAAADLRQAVYDHIQRLSYGELDRLGTGTLITRLTDDINQIQNGLNLALRLLLRSPLIVFGSMVMAFTVNVRCALVFAAAIPVLAVVIFFIMLVTIPLFKKAQARLDEVTGLTRENLTGVRVIRAFCREQDAVREFDEKNRALTRLNEFVGGISALLNPLTYVLVNFATIILIDRAGLEVHLGNMGQGDAVALYNYMAQMIVELIKLASLVISINKALACAGRVDKILKVQPGLAYPERRAAAETAESREAMTGAAAEGEAEKKREAVSGVAGRKDAAENVDPKEKGREPRESIRFEDVTFTYPGAAAPSLSHISFSVEQGQTLGIIGGTGSGKTSLVNLICRFYDVSSGRVLVEGADTRTYPKGDLLEKVGLVPQRAVLFKGSIRENLKWGNEHASDEELWQAIETAQAMDVVKGKKGELDFMVEQNGKNLSGGQKQRLTIARALVRHPEILILDDSASALDLATDAALRKALRRMEGSMTTVIVSQRISSIRSADRILVLENGRMAGWGSHEELLASCAAYQETYDSQYPGERISSLASAKEVMA</sequence>
<dbReference type="PROSITE" id="PS50893">
    <property type="entry name" value="ABC_TRANSPORTER_2"/>
    <property type="match status" value="1"/>
</dbReference>
<feature type="region of interest" description="Disordered" evidence="9">
    <location>
        <begin position="327"/>
        <end position="373"/>
    </location>
</feature>
<dbReference type="InterPro" id="IPR039421">
    <property type="entry name" value="Type_1_exporter"/>
</dbReference>
<keyword evidence="2" id="KW-0813">Transport</keyword>
<dbReference type="SMART" id="SM00382">
    <property type="entry name" value="AAA"/>
    <property type="match status" value="1"/>
</dbReference>
<dbReference type="InterPro" id="IPR003439">
    <property type="entry name" value="ABC_transporter-like_ATP-bd"/>
</dbReference>
<comment type="caution">
    <text evidence="13">The sequence shown here is derived from an EMBL/GenBank/DDBJ whole genome shotgun (WGS) entry which is preliminary data.</text>
</comment>
<dbReference type="AlphaFoldDB" id="A0A9D1A2T6"/>
<feature type="domain" description="ABC transmembrane type-1" evidence="12">
    <location>
        <begin position="16"/>
        <end position="298"/>
    </location>
</feature>
<keyword evidence="5" id="KW-0547">Nucleotide-binding</keyword>
<dbReference type="GO" id="GO:0005886">
    <property type="term" value="C:plasma membrane"/>
    <property type="evidence" value="ECO:0007669"/>
    <property type="project" value="UniProtKB-SubCell"/>
</dbReference>
<dbReference type="InterPro" id="IPR017871">
    <property type="entry name" value="ABC_transporter-like_CS"/>
</dbReference>
<feature type="domain" description="ABC transporter" evidence="11">
    <location>
        <begin position="376"/>
        <end position="611"/>
    </location>
</feature>
<dbReference type="InterPro" id="IPR036640">
    <property type="entry name" value="ABC1_TM_sf"/>
</dbReference>
<dbReference type="Proteomes" id="UP000824250">
    <property type="component" value="Unassembled WGS sequence"/>
</dbReference>
<reference evidence="13" key="1">
    <citation type="submission" date="2020-10" db="EMBL/GenBank/DDBJ databases">
        <authorList>
            <person name="Gilroy R."/>
        </authorList>
    </citation>
    <scope>NUCLEOTIDE SEQUENCE</scope>
    <source>
        <strain evidence="13">CHK180-2868</strain>
    </source>
</reference>
<evidence type="ECO:0000259" key="11">
    <source>
        <dbReference type="PROSITE" id="PS50893"/>
    </source>
</evidence>
<accession>A0A9D1A2T6</accession>
<dbReference type="PROSITE" id="PS50929">
    <property type="entry name" value="ABC_TM1F"/>
    <property type="match status" value="1"/>
</dbReference>
<evidence type="ECO:0000256" key="6">
    <source>
        <dbReference type="ARBA" id="ARBA00022840"/>
    </source>
</evidence>
<evidence type="ECO:0000256" key="10">
    <source>
        <dbReference type="SAM" id="Phobius"/>
    </source>
</evidence>
<keyword evidence="8 10" id="KW-0472">Membrane</keyword>
<dbReference type="InterPro" id="IPR003593">
    <property type="entry name" value="AAA+_ATPase"/>
</dbReference>
<gene>
    <name evidence="13" type="ORF">IAB28_01635</name>
</gene>
<reference evidence="13" key="2">
    <citation type="journal article" date="2021" name="PeerJ">
        <title>Extensive microbial diversity within the chicken gut microbiome revealed by metagenomics and culture.</title>
        <authorList>
            <person name="Gilroy R."/>
            <person name="Ravi A."/>
            <person name="Getino M."/>
            <person name="Pursley I."/>
            <person name="Horton D.L."/>
            <person name="Alikhan N.F."/>
            <person name="Baker D."/>
            <person name="Gharbi K."/>
            <person name="Hall N."/>
            <person name="Watson M."/>
            <person name="Adriaenssens E.M."/>
            <person name="Foster-Nyarko E."/>
            <person name="Jarju S."/>
            <person name="Secka A."/>
            <person name="Antonio M."/>
            <person name="Oren A."/>
            <person name="Chaudhuri R.R."/>
            <person name="La Ragione R."/>
            <person name="Hildebrand F."/>
            <person name="Pallen M.J."/>
        </authorList>
    </citation>
    <scope>NUCLEOTIDE SEQUENCE</scope>
    <source>
        <strain evidence="13">CHK180-2868</strain>
    </source>
</reference>
<feature type="transmembrane region" description="Helical" evidence="10">
    <location>
        <begin position="157"/>
        <end position="181"/>
    </location>
</feature>
<evidence type="ECO:0000256" key="7">
    <source>
        <dbReference type="ARBA" id="ARBA00022989"/>
    </source>
</evidence>
<dbReference type="Gene3D" id="1.20.1560.10">
    <property type="entry name" value="ABC transporter type 1, transmembrane domain"/>
    <property type="match status" value="2"/>
</dbReference>
<evidence type="ECO:0000313" key="14">
    <source>
        <dbReference type="Proteomes" id="UP000824250"/>
    </source>
</evidence>
<dbReference type="EMBL" id="DVGC01000007">
    <property type="protein sequence ID" value="HIR04657.1"/>
    <property type="molecule type" value="Genomic_DNA"/>
</dbReference>
<dbReference type="PANTHER" id="PTHR43394">
    <property type="entry name" value="ATP-DEPENDENT PERMEASE MDL1, MITOCHONDRIAL"/>
    <property type="match status" value="1"/>
</dbReference>
<feature type="transmembrane region" description="Helical" evidence="10">
    <location>
        <begin position="52"/>
        <end position="71"/>
    </location>
</feature>
<evidence type="ECO:0000256" key="9">
    <source>
        <dbReference type="SAM" id="MobiDB-lite"/>
    </source>
</evidence>
<evidence type="ECO:0000256" key="3">
    <source>
        <dbReference type="ARBA" id="ARBA00022475"/>
    </source>
</evidence>
<keyword evidence="6 13" id="KW-0067">ATP-binding</keyword>
<evidence type="ECO:0000313" key="13">
    <source>
        <dbReference type="EMBL" id="HIR04657.1"/>
    </source>
</evidence>
<evidence type="ECO:0000256" key="5">
    <source>
        <dbReference type="ARBA" id="ARBA00022741"/>
    </source>
</evidence>
<dbReference type="GO" id="GO:0016887">
    <property type="term" value="F:ATP hydrolysis activity"/>
    <property type="evidence" value="ECO:0007669"/>
    <property type="project" value="InterPro"/>
</dbReference>
<dbReference type="SUPFAM" id="SSF52540">
    <property type="entry name" value="P-loop containing nucleoside triphosphate hydrolases"/>
    <property type="match status" value="1"/>
</dbReference>
<dbReference type="SUPFAM" id="SSF90123">
    <property type="entry name" value="ABC transporter transmembrane region"/>
    <property type="match status" value="1"/>
</dbReference>
<feature type="compositionally biased region" description="Basic and acidic residues" evidence="9">
    <location>
        <begin position="342"/>
        <end position="373"/>
    </location>
</feature>
<keyword evidence="3" id="KW-1003">Cell membrane</keyword>
<dbReference type="GO" id="GO:0015421">
    <property type="term" value="F:ABC-type oligopeptide transporter activity"/>
    <property type="evidence" value="ECO:0007669"/>
    <property type="project" value="TreeGrafter"/>
</dbReference>
<dbReference type="Pfam" id="PF00005">
    <property type="entry name" value="ABC_tran"/>
    <property type="match status" value="1"/>
</dbReference>
<dbReference type="FunFam" id="3.40.50.300:FF:000854">
    <property type="entry name" value="Multidrug ABC transporter ATP-binding protein"/>
    <property type="match status" value="1"/>
</dbReference>
<protein>
    <submittedName>
        <fullName evidence="13">ABC transporter ATP-binding protein</fullName>
    </submittedName>
</protein>
<comment type="subcellular location">
    <subcellularLocation>
        <location evidence="1">Cell membrane</location>
        <topology evidence="1">Multi-pass membrane protein</topology>
    </subcellularLocation>
</comment>
<dbReference type="PROSITE" id="PS00211">
    <property type="entry name" value="ABC_TRANSPORTER_1"/>
    <property type="match status" value="1"/>
</dbReference>
<dbReference type="GO" id="GO:0005524">
    <property type="term" value="F:ATP binding"/>
    <property type="evidence" value="ECO:0007669"/>
    <property type="project" value="UniProtKB-KW"/>
</dbReference>
<dbReference type="InterPro" id="IPR011527">
    <property type="entry name" value="ABC1_TM_dom"/>
</dbReference>
<evidence type="ECO:0000256" key="1">
    <source>
        <dbReference type="ARBA" id="ARBA00004651"/>
    </source>
</evidence>
<keyword evidence="7 10" id="KW-1133">Transmembrane helix</keyword>
<dbReference type="Pfam" id="PF00664">
    <property type="entry name" value="ABC_membrane"/>
    <property type="match status" value="1"/>
</dbReference>
<evidence type="ECO:0000256" key="2">
    <source>
        <dbReference type="ARBA" id="ARBA00022448"/>
    </source>
</evidence>
<evidence type="ECO:0000256" key="8">
    <source>
        <dbReference type="ARBA" id="ARBA00023136"/>
    </source>
</evidence>
<evidence type="ECO:0000256" key="4">
    <source>
        <dbReference type="ARBA" id="ARBA00022692"/>
    </source>
</evidence>
<organism evidence="13 14">
    <name type="scientific">Candidatus Copromonas faecavium</name>
    <name type="common">nom. illeg.</name>
    <dbReference type="NCBI Taxonomy" id="2840740"/>
    <lineage>
        <taxon>Bacteria</taxon>
        <taxon>Bacillati</taxon>
        <taxon>Bacillota</taxon>
        <taxon>Clostridia</taxon>
        <taxon>Lachnospirales</taxon>
        <taxon>Lachnospiraceae</taxon>
        <taxon>Candidatus Copromonas (nom. illeg.)</taxon>
    </lineage>
</organism>
<dbReference type="CDD" id="cd18548">
    <property type="entry name" value="ABC_6TM_Tm287_like"/>
    <property type="match status" value="1"/>
</dbReference>
<dbReference type="PANTHER" id="PTHR43394:SF1">
    <property type="entry name" value="ATP-BINDING CASSETTE SUB-FAMILY B MEMBER 10, MITOCHONDRIAL"/>
    <property type="match status" value="1"/>
</dbReference>
<proteinExistence type="predicted"/>
<name>A0A9D1A2T6_9FIRM</name>
<dbReference type="Gene3D" id="3.40.50.300">
    <property type="entry name" value="P-loop containing nucleotide triphosphate hydrolases"/>
    <property type="match status" value="1"/>
</dbReference>
<keyword evidence="4 10" id="KW-0812">Transmembrane</keyword>
<evidence type="ECO:0000259" key="12">
    <source>
        <dbReference type="PROSITE" id="PS50929"/>
    </source>
</evidence>
<feature type="transmembrane region" description="Helical" evidence="10">
    <location>
        <begin position="231"/>
        <end position="255"/>
    </location>
</feature>